<dbReference type="FunFam" id="3.30.70.580:FF:000001">
    <property type="entry name" value="tRNA pseudouridine synthase A"/>
    <property type="match status" value="1"/>
</dbReference>
<dbReference type="EC" id="5.4.99.12" evidence="4"/>
<dbReference type="AlphaFoldDB" id="A0A1K1R5A1"/>
<dbReference type="PIRSF" id="PIRSF001430">
    <property type="entry name" value="tRNA_psdUrid_synth"/>
    <property type="match status" value="1"/>
</dbReference>
<comment type="similarity">
    <text evidence="1 4 7">Belongs to the tRNA pseudouridine synthase TruA family.</text>
</comment>
<dbReference type="GO" id="GO:0003723">
    <property type="term" value="F:RNA binding"/>
    <property type="evidence" value="ECO:0007669"/>
    <property type="project" value="InterPro"/>
</dbReference>
<evidence type="ECO:0000256" key="2">
    <source>
        <dbReference type="ARBA" id="ARBA00022694"/>
    </source>
</evidence>
<dbReference type="Gene3D" id="3.30.70.580">
    <property type="entry name" value="Pseudouridine synthase I, catalytic domain, N-terminal subdomain"/>
    <property type="match status" value="1"/>
</dbReference>
<gene>
    <name evidence="4" type="primary">truA</name>
    <name evidence="9" type="ORF">SAMN02927921_03161</name>
</gene>
<feature type="domain" description="Pseudouridine synthase I TruA alpha/beta" evidence="8">
    <location>
        <begin position="11"/>
        <end position="106"/>
    </location>
</feature>
<evidence type="ECO:0000259" key="8">
    <source>
        <dbReference type="Pfam" id="PF01416"/>
    </source>
</evidence>
<dbReference type="Gene3D" id="3.30.70.660">
    <property type="entry name" value="Pseudouridine synthase I, catalytic domain, C-terminal subdomain"/>
    <property type="match status" value="1"/>
</dbReference>
<evidence type="ECO:0000313" key="10">
    <source>
        <dbReference type="Proteomes" id="UP000182248"/>
    </source>
</evidence>
<dbReference type="HAMAP" id="MF_00171">
    <property type="entry name" value="TruA"/>
    <property type="match status" value="1"/>
</dbReference>
<dbReference type="Proteomes" id="UP000182248">
    <property type="component" value="Unassembled WGS sequence"/>
</dbReference>
<dbReference type="Pfam" id="PF01416">
    <property type="entry name" value="PseudoU_synth_1"/>
    <property type="match status" value="2"/>
</dbReference>
<name>A0A1K1R5A1_9FLAO</name>
<dbReference type="GO" id="GO:0031119">
    <property type="term" value="P:tRNA pseudouridine synthesis"/>
    <property type="evidence" value="ECO:0007669"/>
    <property type="project" value="UniProtKB-UniRule"/>
</dbReference>
<proteinExistence type="inferred from homology"/>
<protein>
    <recommendedName>
        <fullName evidence="4">tRNA pseudouridine synthase A</fullName>
        <ecNumber evidence="4">5.4.99.12</ecNumber>
    </recommendedName>
    <alternativeName>
        <fullName evidence="4">tRNA pseudouridine(38-40) synthase</fullName>
    </alternativeName>
    <alternativeName>
        <fullName evidence="4">tRNA pseudouridylate synthase I</fullName>
    </alternativeName>
    <alternativeName>
        <fullName evidence="4">tRNA-uridine isomerase I</fullName>
    </alternativeName>
</protein>
<evidence type="ECO:0000313" key="9">
    <source>
        <dbReference type="EMBL" id="SFW67100.1"/>
    </source>
</evidence>
<evidence type="ECO:0000256" key="4">
    <source>
        <dbReference type="HAMAP-Rule" id="MF_00171"/>
    </source>
</evidence>
<feature type="domain" description="Pseudouridine synthase I TruA alpha/beta" evidence="8">
    <location>
        <begin position="144"/>
        <end position="245"/>
    </location>
</feature>
<dbReference type="InterPro" id="IPR020103">
    <property type="entry name" value="PsdUridine_synth_cat_dom_sf"/>
</dbReference>
<evidence type="ECO:0000256" key="1">
    <source>
        <dbReference type="ARBA" id="ARBA00009375"/>
    </source>
</evidence>
<dbReference type="PANTHER" id="PTHR11142">
    <property type="entry name" value="PSEUDOURIDYLATE SYNTHASE"/>
    <property type="match status" value="1"/>
</dbReference>
<dbReference type="EMBL" id="FPJE01000019">
    <property type="protein sequence ID" value="SFW67100.1"/>
    <property type="molecule type" value="Genomic_DNA"/>
</dbReference>
<dbReference type="SUPFAM" id="SSF55120">
    <property type="entry name" value="Pseudouridine synthase"/>
    <property type="match status" value="1"/>
</dbReference>
<dbReference type="NCBIfam" id="TIGR00071">
    <property type="entry name" value="hisT_truA"/>
    <property type="match status" value="1"/>
</dbReference>
<dbReference type="PANTHER" id="PTHR11142:SF0">
    <property type="entry name" value="TRNA PSEUDOURIDINE SYNTHASE-LIKE 1"/>
    <property type="match status" value="1"/>
</dbReference>
<evidence type="ECO:0000256" key="5">
    <source>
        <dbReference type="PIRSR" id="PIRSR001430-1"/>
    </source>
</evidence>
<comment type="subunit">
    <text evidence="4">Homodimer.</text>
</comment>
<comment type="caution">
    <text evidence="4">Lacks conserved residue(s) required for the propagation of feature annotation.</text>
</comment>
<reference evidence="9 10" key="1">
    <citation type="submission" date="2016-11" db="EMBL/GenBank/DDBJ databases">
        <authorList>
            <person name="Jaros S."/>
            <person name="Januszkiewicz K."/>
            <person name="Wedrychowicz H."/>
        </authorList>
    </citation>
    <scope>NUCLEOTIDE SEQUENCE [LARGE SCALE GENOMIC DNA]</scope>
    <source>
        <strain evidence="9 10">CGMCC 1.12145</strain>
    </source>
</reference>
<feature type="binding site" evidence="4 6">
    <location>
        <position position="112"/>
    </location>
    <ligand>
        <name>substrate</name>
    </ligand>
</feature>
<organism evidence="9 10">
    <name type="scientific">Sinomicrobium oceani</name>
    <dbReference type="NCBI Taxonomy" id="1150368"/>
    <lineage>
        <taxon>Bacteria</taxon>
        <taxon>Pseudomonadati</taxon>
        <taxon>Bacteroidota</taxon>
        <taxon>Flavobacteriia</taxon>
        <taxon>Flavobacteriales</taxon>
        <taxon>Flavobacteriaceae</taxon>
        <taxon>Sinomicrobium</taxon>
    </lineage>
</organism>
<evidence type="ECO:0000256" key="3">
    <source>
        <dbReference type="ARBA" id="ARBA00023235"/>
    </source>
</evidence>
<dbReference type="InterPro" id="IPR001406">
    <property type="entry name" value="PsdUridine_synth_TruA"/>
</dbReference>
<evidence type="ECO:0000256" key="7">
    <source>
        <dbReference type="RuleBase" id="RU003792"/>
    </source>
</evidence>
<sequence>MLPLRYFIELSYHGKRYHGWQRQPNAITVQESLERAFSMVLRTPIHITGAGRTDTGVHAKQMYAHFDSDSTIDRENLIYRLNAFLPEDIAVYRIIPVAEDAHARFDATSRTYEYWINPVKNPFLEGLSYYNRNPLNVEKMNEVAQLLLGYQDFQCFSKSKTDVKTYFCDIKNAVWERCGDKLVFTITADRFLRNMVRAIVGTLLDAGQEKSSEENVKNILKSKNRSKAGVSVPAHGLYLTRIEYPYIKEE</sequence>
<dbReference type="InterPro" id="IPR020095">
    <property type="entry name" value="PsdUridine_synth_TruA_C"/>
</dbReference>
<dbReference type="GO" id="GO:0160147">
    <property type="term" value="F:tRNA pseudouridine(38-40) synthase activity"/>
    <property type="evidence" value="ECO:0007669"/>
    <property type="project" value="UniProtKB-EC"/>
</dbReference>
<accession>A0A1K1R5A1</accession>
<dbReference type="STRING" id="1150368.SAMN02927921_03161"/>
<evidence type="ECO:0000256" key="6">
    <source>
        <dbReference type="PIRSR" id="PIRSR001430-2"/>
    </source>
</evidence>
<dbReference type="RefSeq" id="WP_317039606.1">
    <property type="nucleotide sequence ID" value="NZ_FPJE01000019.1"/>
</dbReference>
<keyword evidence="3 4" id="KW-0413">Isomerase</keyword>
<keyword evidence="10" id="KW-1185">Reference proteome</keyword>
<feature type="active site" description="Nucleophile" evidence="4 5">
    <location>
        <position position="54"/>
    </location>
</feature>
<dbReference type="CDD" id="cd02570">
    <property type="entry name" value="PseudoU_synth_EcTruA"/>
    <property type="match status" value="1"/>
</dbReference>
<comment type="catalytic activity">
    <reaction evidence="4 7">
        <text>uridine(38/39/40) in tRNA = pseudouridine(38/39/40) in tRNA</text>
        <dbReference type="Rhea" id="RHEA:22376"/>
        <dbReference type="Rhea" id="RHEA-COMP:10085"/>
        <dbReference type="Rhea" id="RHEA-COMP:10087"/>
        <dbReference type="ChEBI" id="CHEBI:65314"/>
        <dbReference type="ChEBI" id="CHEBI:65315"/>
        <dbReference type="EC" id="5.4.99.12"/>
    </reaction>
</comment>
<dbReference type="InterPro" id="IPR020097">
    <property type="entry name" value="PsdUridine_synth_TruA_a/b_dom"/>
</dbReference>
<keyword evidence="2 4" id="KW-0819">tRNA processing</keyword>
<dbReference type="InterPro" id="IPR020094">
    <property type="entry name" value="TruA/RsuA/RluB/E/F_N"/>
</dbReference>
<comment type="function">
    <text evidence="4">Formation of pseudouridine at positions 38, 39 and 40 in the anticodon stem and loop of transfer RNAs.</text>
</comment>